<dbReference type="AlphaFoldDB" id="A0A5B7DTH0"/>
<organism evidence="1 2">
    <name type="scientific">Portunus trituberculatus</name>
    <name type="common">Swimming crab</name>
    <name type="synonym">Neptunus trituberculatus</name>
    <dbReference type="NCBI Taxonomy" id="210409"/>
    <lineage>
        <taxon>Eukaryota</taxon>
        <taxon>Metazoa</taxon>
        <taxon>Ecdysozoa</taxon>
        <taxon>Arthropoda</taxon>
        <taxon>Crustacea</taxon>
        <taxon>Multicrustacea</taxon>
        <taxon>Malacostraca</taxon>
        <taxon>Eumalacostraca</taxon>
        <taxon>Eucarida</taxon>
        <taxon>Decapoda</taxon>
        <taxon>Pleocyemata</taxon>
        <taxon>Brachyura</taxon>
        <taxon>Eubrachyura</taxon>
        <taxon>Portunoidea</taxon>
        <taxon>Portunidae</taxon>
        <taxon>Portuninae</taxon>
        <taxon>Portunus</taxon>
    </lineage>
</organism>
<dbReference type="EMBL" id="VSRR010001346">
    <property type="protein sequence ID" value="MPC24575.1"/>
    <property type="molecule type" value="Genomic_DNA"/>
</dbReference>
<evidence type="ECO:0000313" key="1">
    <source>
        <dbReference type="EMBL" id="MPC24575.1"/>
    </source>
</evidence>
<keyword evidence="2" id="KW-1185">Reference proteome</keyword>
<proteinExistence type="predicted"/>
<comment type="caution">
    <text evidence="1">The sequence shown here is derived from an EMBL/GenBank/DDBJ whole genome shotgun (WGS) entry which is preliminary data.</text>
</comment>
<gene>
    <name evidence="1" type="ORF">E2C01_017660</name>
</gene>
<accession>A0A5B7DTH0</accession>
<name>A0A5B7DTH0_PORTR</name>
<protein>
    <submittedName>
        <fullName evidence="1">Uncharacterized protein</fullName>
    </submittedName>
</protein>
<evidence type="ECO:0000313" key="2">
    <source>
        <dbReference type="Proteomes" id="UP000324222"/>
    </source>
</evidence>
<dbReference type="Proteomes" id="UP000324222">
    <property type="component" value="Unassembled WGS sequence"/>
</dbReference>
<reference evidence="1 2" key="1">
    <citation type="submission" date="2019-05" db="EMBL/GenBank/DDBJ databases">
        <title>Another draft genome of Portunus trituberculatus and its Hox gene families provides insights of decapod evolution.</title>
        <authorList>
            <person name="Jeong J.-H."/>
            <person name="Song I."/>
            <person name="Kim S."/>
            <person name="Choi T."/>
            <person name="Kim D."/>
            <person name="Ryu S."/>
            <person name="Kim W."/>
        </authorList>
    </citation>
    <scope>NUCLEOTIDE SEQUENCE [LARGE SCALE GENOMIC DNA]</scope>
    <source>
        <tissue evidence="1">Muscle</tissue>
    </source>
</reference>
<sequence length="128" mass="14041">MNKAPTKKKSAEAISEEHTFTAFPVDSQDVCLAAGQPRETIIHVKIKLPVGGAEKLCLPAATDHMASLDLTKGSTLHLRPYRLATLVSRLAGSHGYQRRLSCFLISARRFPLQCELSQRARQDSSPSL</sequence>